<dbReference type="Proteomes" id="UP000605013">
    <property type="component" value="Unassembled WGS sequence"/>
</dbReference>
<dbReference type="InterPro" id="IPR038740">
    <property type="entry name" value="BioF2-like_GNAT_dom"/>
</dbReference>
<keyword evidence="3" id="KW-1185">Reference proteome</keyword>
<comment type="caution">
    <text evidence="2">The sequence shown here is derived from an EMBL/GenBank/DDBJ whole genome shotgun (WGS) entry which is preliminary data.</text>
</comment>
<feature type="domain" description="BioF2-like acetyltransferase" evidence="1">
    <location>
        <begin position="201"/>
        <end position="330"/>
    </location>
</feature>
<dbReference type="SUPFAM" id="SSF55729">
    <property type="entry name" value="Acyl-CoA N-acyltransferases (Nat)"/>
    <property type="match status" value="1"/>
</dbReference>
<organism evidence="2 3">
    <name type="scientific">Olleya sediminilitoris</name>
    <dbReference type="NCBI Taxonomy" id="2795739"/>
    <lineage>
        <taxon>Bacteria</taxon>
        <taxon>Pseudomonadati</taxon>
        <taxon>Bacteroidota</taxon>
        <taxon>Flavobacteriia</taxon>
        <taxon>Flavobacteriales</taxon>
        <taxon>Flavobacteriaceae</taxon>
    </lineage>
</organism>
<protein>
    <submittedName>
        <fullName evidence="2">GNAT family N-acetyltransferase</fullName>
    </submittedName>
</protein>
<name>A0ABS1WH80_9FLAO</name>
<gene>
    <name evidence="2" type="ORF">JAO71_01590</name>
</gene>
<dbReference type="InterPro" id="IPR016181">
    <property type="entry name" value="Acyl_CoA_acyltransferase"/>
</dbReference>
<evidence type="ECO:0000313" key="3">
    <source>
        <dbReference type="Proteomes" id="UP000605013"/>
    </source>
</evidence>
<evidence type="ECO:0000259" key="1">
    <source>
        <dbReference type="Pfam" id="PF13480"/>
    </source>
</evidence>
<dbReference type="Pfam" id="PF13480">
    <property type="entry name" value="Acetyltransf_6"/>
    <property type="match status" value="1"/>
</dbReference>
<proteinExistence type="predicted"/>
<evidence type="ECO:0000313" key="2">
    <source>
        <dbReference type="EMBL" id="MBL7558479.1"/>
    </source>
</evidence>
<sequence length="385" mass="44867">MIDFKIHDSVLDLPDTWNTLVTHDIFLQTPFLNALEVSCPKNIKTHYISIFDNQKQVGLAVVQRVKIYIDDVFRNPTDNALKRFIKTVIAQVVKGNALIVGNLMHTGQHGLFFDQNYISQTNFLTTVFNAINTLALTIKKEDGKTIRIIGFKDYFTTDSIHLNTSLFTKNQLYKVQVQPSMVLSLKQEWSSIDDYVISLKKKYRSRYRTALKKANTIVKKELDLDAIVSESEQLFSLYKYVSDNAKVNSFVLDQQHFFNLKKHLDQDFKVFGYYLDGKLIGFYTLIINNSDLETYFLGYNPKYQHKHQLYLNMLYDMLAFGIDNNLKQVVYARTALEIKSSVGAKPEVMYIYMKHTNTVFINPVLRYIVKTLNPVKKWEQRHPFK</sequence>
<dbReference type="EMBL" id="JAEMEF010000001">
    <property type="protein sequence ID" value="MBL7558479.1"/>
    <property type="molecule type" value="Genomic_DNA"/>
</dbReference>
<accession>A0ABS1WH80</accession>
<reference evidence="2 3" key="1">
    <citation type="submission" date="2020-12" db="EMBL/GenBank/DDBJ databases">
        <title>Olleya sediminilitoris sp. nov., isolated from a tidal flat.</title>
        <authorList>
            <person name="Park S."/>
            <person name="Yoon J.-H."/>
        </authorList>
    </citation>
    <scope>NUCLEOTIDE SEQUENCE [LARGE SCALE GENOMIC DNA]</scope>
    <source>
        <strain evidence="2 3">YSTF-M6</strain>
    </source>
</reference>
<dbReference type="RefSeq" id="WP_202998518.1">
    <property type="nucleotide sequence ID" value="NZ_JAEMEF010000001.1"/>
</dbReference>